<organism evidence="2 3">
    <name type="scientific">Cyclobacterium xiamenense</name>
    <dbReference type="NCBI Taxonomy" id="1297121"/>
    <lineage>
        <taxon>Bacteria</taxon>
        <taxon>Pseudomonadati</taxon>
        <taxon>Bacteroidota</taxon>
        <taxon>Cytophagia</taxon>
        <taxon>Cytophagales</taxon>
        <taxon>Cyclobacteriaceae</taxon>
        <taxon>Cyclobacterium</taxon>
    </lineage>
</organism>
<accession>A0A1H6VV70</accession>
<gene>
    <name evidence="2" type="ORF">SAMN05192553_102165</name>
</gene>
<dbReference type="STRING" id="1416801.SAMN05192553_102165"/>
<proteinExistence type="predicted"/>
<dbReference type="EMBL" id="FNZH01000002">
    <property type="protein sequence ID" value="SEJ05717.1"/>
    <property type="molecule type" value="Genomic_DNA"/>
</dbReference>
<keyword evidence="3" id="KW-1185">Reference proteome</keyword>
<dbReference type="CDD" id="cd06223">
    <property type="entry name" value="PRTases_typeI"/>
    <property type="match status" value="1"/>
</dbReference>
<dbReference type="GO" id="GO:0016757">
    <property type="term" value="F:glycosyltransferase activity"/>
    <property type="evidence" value="ECO:0007669"/>
    <property type="project" value="UniProtKB-KW"/>
</dbReference>
<evidence type="ECO:0000259" key="1">
    <source>
        <dbReference type="Pfam" id="PF00156"/>
    </source>
</evidence>
<protein>
    <submittedName>
        <fullName evidence="2">Pyrimidine operon attenuation protein / uracil phosphoribosyltransferase</fullName>
    </submittedName>
</protein>
<dbReference type="RefSeq" id="WP_092170693.1">
    <property type="nucleotide sequence ID" value="NZ_FNZH01000002.1"/>
</dbReference>
<dbReference type="PANTHER" id="PTHR11608:SF0">
    <property type="entry name" value="BIFUNCTIONAL PROTEIN PYRR"/>
    <property type="match status" value="1"/>
</dbReference>
<name>A0A1H6VV70_9BACT</name>
<evidence type="ECO:0000313" key="2">
    <source>
        <dbReference type="EMBL" id="SEJ05717.1"/>
    </source>
</evidence>
<evidence type="ECO:0000313" key="3">
    <source>
        <dbReference type="Proteomes" id="UP000199403"/>
    </source>
</evidence>
<keyword evidence="2" id="KW-0328">Glycosyltransferase</keyword>
<dbReference type="SUPFAM" id="SSF53271">
    <property type="entry name" value="PRTase-like"/>
    <property type="match status" value="1"/>
</dbReference>
<dbReference type="OrthoDB" id="664757at2"/>
<dbReference type="Pfam" id="PF00156">
    <property type="entry name" value="Pribosyltran"/>
    <property type="match status" value="1"/>
</dbReference>
<dbReference type="PANTHER" id="PTHR11608">
    <property type="entry name" value="BIFUNCTIONAL PROTEIN PYRR"/>
    <property type="match status" value="1"/>
</dbReference>
<dbReference type="Proteomes" id="UP000199403">
    <property type="component" value="Unassembled WGS sequence"/>
</dbReference>
<dbReference type="Gene3D" id="3.40.50.2020">
    <property type="match status" value="1"/>
</dbReference>
<dbReference type="AlphaFoldDB" id="A0A1H6VV70"/>
<dbReference type="InterPro" id="IPR029057">
    <property type="entry name" value="PRTase-like"/>
</dbReference>
<sequence length="170" mass="19112">METTQQGKTMVLNHRQIEQKITRIAFEIFERNAEEEVLVVAGLTGMGYVLAQRVVEKLREIAPFHLQLIKIDLDKSQPNIHEVRLSEQVPLTGAAVILVDDVLNTGKTLTYAMVPFLEAEVKQMEVLVLVNRSHKLYPVAPDYTGFELATTLSEHITVDLNAEASTVHLH</sequence>
<dbReference type="InterPro" id="IPR000836">
    <property type="entry name" value="PRTase_dom"/>
</dbReference>
<keyword evidence="2" id="KW-0808">Transferase</keyword>
<dbReference type="InterPro" id="IPR050137">
    <property type="entry name" value="PyrR_bifunctional"/>
</dbReference>
<feature type="domain" description="Phosphoribosyltransferase" evidence="1">
    <location>
        <begin position="9"/>
        <end position="150"/>
    </location>
</feature>
<reference evidence="3" key="1">
    <citation type="submission" date="2016-10" db="EMBL/GenBank/DDBJ databases">
        <authorList>
            <person name="Varghese N."/>
            <person name="Submissions S."/>
        </authorList>
    </citation>
    <scope>NUCLEOTIDE SEQUENCE [LARGE SCALE GENOMIC DNA]</scope>
    <source>
        <strain evidence="3">IBRC-M 10761</strain>
    </source>
</reference>